<accession>A0AAD7P1P2</accession>
<dbReference type="Pfam" id="PF01535">
    <property type="entry name" value="PPR"/>
    <property type="match status" value="1"/>
</dbReference>
<evidence type="ECO:0000256" key="5">
    <source>
        <dbReference type="PROSITE-ProRule" id="PRU00708"/>
    </source>
</evidence>
<feature type="repeat" description="PPR" evidence="5">
    <location>
        <begin position="608"/>
        <end position="642"/>
    </location>
</feature>
<feature type="compositionally biased region" description="Basic and acidic residues" evidence="6">
    <location>
        <begin position="27"/>
        <end position="36"/>
    </location>
</feature>
<dbReference type="AlphaFoldDB" id="A0AAD7P1P2"/>
<evidence type="ECO:0000256" key="4">
    <source>
        <dbReference type="ARBA" id="ARBA00044511"/>
    </source>
</evidence>
<feature type="repeat" description="PPR" evidence="5">
    <location>
        <begin position="643"/>
        <end position="677"/>
    </location>
</feature>
<dbReference type="Gene3D" id="1.25.40.10">
    <property type="entry name" value="Tetratricopeptide repeat domain"/>
    <property type="match status" value="3"/>
</dbReference>
<reference evidence="8" key="1">
    <citation type="submission" date="2023-03" db="EMBL/GenBank/DDBJ databases">
        <title>Massive genome expansion in bonnet fungi (Mycena s.s.) driven by repeated elements and novel gene families across ecological guilds.</title>
        <authorList>
            <consortium name="Lawrence Berkeley National Laboratory"/>
            <person name="Harder C.B."/>
            <person name="Miyauchi S."/>
            <person name="Viragh M."/>
            <person name="Kuo A."/>
            <person name="Thoen E."/>
            <person name="Andreopoulos B."/>
            <person name="Lu D."/>
            <person name="Skrede I."/>
            <person name="Drula E."/>
            <person name="Henrissat B."/>
            <person name="Morin E."/>
            <person name="Kohler A."/>
            <person name="Barry K."/>
            <person name="LaButti K."/>
            <person name="Morin E."/>
            <person name="Salamov A."/>
            <person name="Lipzen A."/>
            <person name="Mereny Z."/>
            <person name="Hegedus B."/>
            <person name="Baldrian P."/>
            <person name="Stursova M."/>
            <person name="Weitz H."/>
            <person name="Taylor A."/>
            <person name="Grigoriev I.V."/>
            <person name="Nagy L.G."/>
            <person name="Martin F."/>
            <person name="Kauserud H."/>
        </authorList>
    </citation>
    <scope>NUCLEOTIDE SEQUENCE</scope>
    <source>
        <strain evidence="8">CBHHK188m</strain>
    </source>
</reference>
<evidence type="ECO:0000313" key="9">
    <source>
        <dbReference type="Proteomes" id="UP001215280"/>
    </source>
</evidence>
<organism evidence="8 9">
    <name type="scientific">Mycena maculata</name>
    <dbReference type="NCBI Taxonomy" id="230809"/>
    <lineage>
        <taxon>Eukaryota</taxon>
        <taxon>Fungi</taxon>
        <taxon>Dikarya</taxon>
        <taxon>Basidiomycota</taxon>
        <taxon>Agaricomycotina</taxon>
        <taxon>Agaricomycetes</taxon>
        <taxon>Agaricomycetidae</taxon>
        <taxon>Agaricales</taxon>
        <taxon>Marasmiineae</taxon>
        <taxon>Mycenaceae</taxon>
        <taxon>Mycena</taxon>
    </lineage>
</organism>
<sequence>MAAFSPSHLSGDGKHAPNYLAPSVEPRPVRQIRDATPKSPKLPPKEALLDLFLTVPQNAALLKRLRASNVLLEYIMDSQRMLDLLHDLACSKSPRAALTAINVARKLGCNLGINAYETVAFRLGARKDWELLLYVIRSAKHNTYQTTASLLNWRARALLETQNYTDLYRIFDLFQANNFRPSRRTWHLVLSGYIRNHDLTGAKDCLRDMEAAGFPPNHSTHALIGTLYQNIGPDEQVKERALEALPHVPGPIATATVNSLMQLRLRIYDLDEVSHLLSAFDQNKVGAVSLMLAASRAQHQDTAQQTTNFNPYSFPIIVAPDAVTFAMFIDYFAHLQELPRCLAVLDHMRVAGIRPTQRTLTSLIRAYFLTSHGGAAVRLVAAMCNPATMPPEFFKNVPSPEGHALALDITRLGPPSRQIFNCLLRGVLRTNGLPAARSVLRLMRENDVKPDHKTTQIIASHTQRIERARPRDIMRMIRGFAPRITLQQAHIVLASTMRWQKYLVDGIGWNVTAAKFSLTRRAPVKPYPEEFVSTVGSNFDPLAGIELPRRARQRGTFRPIEQSLADRGIKPDPATIALRIRHDAVIRGDMNSATEVFQTMLSRGLHPNQYHYSALMEGFAKSGDFESAVEVMRSASRASFEPDVLMFTILIVGYARNRDPDMALRIFRRMVAAGIKPDVPAIDAVASAFFFVGAYELCWRVLTSLWQHITPLPTDIEKTSLQSAVTYFRSLHRGIQRTPKTSREFRTALHRELALLFREWRYWQLSHSARLRPRSKTLA</sequence>
<evidence type="ECO:0000256" key="2">
    <source>
        <dbReference type="ARBA" id="ARBA00022737"/>
    </source>
</evidence>
<dbReference type="PROSITE" id="PS51375">
    <property type="entry name" value="PPR"/>
    <property type="match status" value="5"/>
</dbReference>
<dbReference type="InterPro" id="IPR011990">
    <property type="entry name" value="TPR-like_helical_dom_sf"/>
</dbReference>
<comment type="subunit">
    <text evidence="4">Binds to mitochondrial small subunit 15S rRNA.</text>
</comment>
<protein>
    <recommendedName>
        <fullName evidence="7">PROP1-like PPR domain-containing protein</fullName>
    </recommendedName>
</protein>
<evidence type="ECO:0000259" key="7">
    <source>
        <dbReference type="Pfam" id="PF17177"/>
    </source>
</evidence>
<feature type="repeat" description="PPR" evidence="5">
    <location>
        <begin position="182"/>
        <end position="216"/>
    </location>
</feature>
<dbReference type="NCBIfam" id="TIGR00756">
    <property type="entry name" value="PPR"/>
    <property type="match status" value="3"/>
</dbReference>
<dbReference type="Proteomes" id="UP001215280">
    <property type="component" value="Unassembled WGS sequence"/>
</dbReference>
<name>A0AAD7P1P2_9AGAR</name>
<dbReference type="PANTHER" id="PTHR47447:SF24">
    <property type="entry name" value="PENTATRICOPEPTIDE REPEAT-CONTAINING PROTEIN"/>
    <property type="match status" value="1"/>
</dbReference>
<dbReference type="Pfam" id="PF17177">
    <property type="entry name" value="PPR_long"/>
    <property type="match status" value="1"/>
</dbReference>
<evidence type="ECO:0000256" key="3">
    <source>
        <dbReference type="ARBA" id="ARBA00044493"/>
    </source>
</evidence>
<feature type="domain" description="PROP1-like PPR" evidence="7">
    <location>
        <begin position="590"/>
        <end position="709"/>
    </location>
</feature>
<keyword evidence="9" id="KW-1185">Reference proteome</keyword>
<keyword evidence="2" id="KW-0677">Repeat</keyword>
<comment type="similarity">
    <text evidence="1">Belongs to the CCM1 family.</text>
</comment>
<dbReference type="InterPro" id="IPR033443">
    <property type="entry name" value="PROP1-like_PPR_dom"/>
</dbReference>
<feature type="repeat" description="PPR" evidence="5">
    <location>
        <begin position="321"/>
        <end position="355"/>
    </location>
</feature>
<evidence type="ECO:0000313" key="8">
    <source>
        <dbReference type="EMBL" id="KAJ7783903.1"/>
    </source>
</evidence>
<evidence type="ECO:0000256" key="1">
    <source>
        <dbReference type="ARBA" id="ARBA00006192"/>
    </source>
</evidence>
<proteinExistence type="inferred from homology"/>
<feature type="region of interest" description="Disordered" evidence="6">
    <location>
        <begin position="1"/>
        <end position="41"/>
    </location>
</feature>
<feature type="repeat" description="PPR" evidence="5">
    <location>
        <begin position="416"/>
        <end position="450"/>
    </location>
</feature>
<dbReference type="PANTHER" id="PTHR47447">
    <property type="entry name" value="OS03G0856100 PROTEIN"/>
    <property type="match status" value="1"/>
</dbReference>
<gene>
    <name evidence="8" type="ORF">DFH07DRAFT_726826</name>
</gene>
<comment type="caution">
    <text evidence="8">The sequence shown here is derived from an EMBL/GenBank/DDBJ whole genome shotgun (WGS) entry which is preliminary data.</text>
</comment>
<dbReference type="InterPro" id="IPR002885">
    <property type="entry name" value="PPR_rpt"/>
</dbReference>
<comment type="function">
    <text evidence="3">Regulates mitochondrial small subunit maturation by controlling 15S rRNA 5'-end processing. Localizes to the 5' precursor of the 15S rRNA in a position that is subsequently occupied by mS47 in the mature yeast mtSSU. Uses structure and sequence-specific RNA recognition, binding to a single-stranded region of the precursor and specifically recognizing bases -6 to -1. The exchange of Ccm1 for mS47 is coupled to the irreversible removal of precursor rRNA that is accompanied by conformational changes of the mitoribosomal proteins uS5m and mS26. These conformational changes signal completion of 5'-end rRNA processing through protection of the mature 5'-end of the 15S rRNA and stabilization of mS47. The removal of the 5' precursor together with the dissociation of Ccm1 may be catalyzed by the 5'-3' exoribonuclease Pet127. Involved in the specific removal of group I introns in mitochondrial encoded transcripts.</text>
</comment>
<evidence type="ECO:0000256" key="6">
    <source>
        <dbReference type="SAM" id="MobiDB-lite"/>
    </source>
</evidence>
<dbReference type="EMBL" id="JARJLG010000002">
    <property type="protein sequence ID" value="KAJ7783903.1"/>
    <property type="molecule type" value="Genomic_DNA"/>
</dbReference>